<dbReference type="Proteomes" id="UP000712157">
    <property type="component" value="Unassembled WGS sequence"/>
</dbReference>
<dbReference type="PROSITE" id="PS51819">
    <property type="entry name" value="VOC"/>
    <property type="match status" value="1"/>
</dbReference>
<protein>
    <submittedName>
        <fullName evidence="2">YhcH/YjgK/YiaL family protein</fullName>
    </submittedName>
</protein>
<name>A0A949K2M5_9FIRM</name>
<reference evidence="2" key="1">
    <citation type="submission" date="2021-06" db="EMBL/GenBank/DDBJ databases">
        <title>Description of novel taxa of the family Lachnospiraceae.</title>
        <authorList>
            <person name="Chaplin A.V."/>
            <person name="Sokolova S.R."/>
            <person name="Pikina A.P."/>
            <person name="Korzhanova M."/>
            <person name="Belova V."/>
            <person name="Korostin D."/>
            <person name="Efimov B.A."/>
        </authorList>
    </citation>
    <scope>NUCLEOTIDE SEQUENCE</scope>
    <source>
        <strain evidence="2">ASD5720</strain>
    </source>
</reference>
<keyword evidence="3" id="KW-1185">Reference proteome</keyword>
<dbReference type="Gene3D" id="2.60.120.370">
    <property type="entry name" value="YhcH/YjgK/YiaL"/>
    <property type="match status" value="1"/>
</dbReference>
<feature type="domain" description="VOC" evidence="1">
    <location>
        <begin position="168"/>
        <end position="293"/>
    </location>
</feature>
<comment type="caution">
    <text evidence="2">The sequence shown here is derived from an EMBL/GenBank/DDBJ whole genome shotgun (WGS) entry which is preliminary data.</text>
</comment>
<gene>
    <name evidence="2" type="ORF">KTH89_02540</name>
</gene>
<dbReference type="GO" id="GO:0005829">
    <property type="term" value="C:cytosol"/>
    <property type="evidence" value="ECO:0007669"/>
    <property type="project" value="TreeGrafter"/>
</dbReference>
<dbReference type="Gene3D" id="3.10.180.10">
    <property type="entry name" value="2,3-Dihydroxybiphenyl 1,2-Dioxygenase, domain 1"/>
    <property type="match status" value="1"/>
</dbReference>
<dbReference type="Pfam" id="PF00903">
    <property type="entry name" value="Glyoxalase"/>
    <property type="match status" value="1"/>
</dbReference>
<dbReference type="InterPro" id="IPR029068">
    <property type="entry name" value="Glyas_Bleomycin-R_OHBP_Dase"/>
</dbReference>
<dbReference type="CDD" id="cd06587">
    <property type="entry name" value="VOC"/>
    <property type="match status" value="1"/>
</dbReference>
<evidence type="ECO:0000259" key="1">
    <source>
        <dbReference type="PROSITE" id="PS51819"/>
    </source>
</evidence>
<organism evidence="2 3">
    <name type="scientific">Diplocloster agilis</name>
    <dbReference type="NCBI Taxonomy" id="2850323"/>
    <lineage>
        <taxon>Bacteria</taxon>
        <taxon>Bacillati</taxon>
        <taxon>Bacillota</taxon>
        <taxon>Clostridia</taxon>
        <taxon>Lachnospirales</taxon>
        <taxon>Lachnospiraceae</taxon>
        <taxon>Diplocloster</taxon>
    </lineage>
</organism>
<dbReference type="InterPro" id="IPR037523">
    <property type="entry name" value="VOC_core"/>
</dbReference>
<accession>A0A949K2M5</accession>
<dbReference type="SUPFAM" id="SSF51197">
    <property type="entry name" value="Clavaminate synthase-like"/>
    <property type="match status" value="1"/>
</dbReference>
<evidence type="ECO:0000313" key="2">
    <source>
        <dbReference type="EMBL" id="MBU9735396.1"/>
    </source>
</evidence>
<proteinExistence type="predicted"/>
<dbReference type="RefSeq" id="WP_238720501.1">
    <property type="nucleotide sequence ID" value="NZ_JAHQCW010000003.1"/>
</dbReference>
<dbReference type="SUPFAM" id="SSF54593">
    <property type="entry name" value="Glyoxalase/Bleomycin resistance protein/Dihydroxybiphenyl dioxygenase"/>
    <property type="match status" value="1"/>
</dbReference>
<evidence type="ECO:0000313" key="3">
    <source>
        <dbReference type="Proteomes" id="UP000712157"/>
    </source>
</evidence>
<dbReference type="InterPro" id="IPR037012">
    <property type="entry name" value="NanQ/TabA/YiaL_sf"/>
</dbReference>
<dbReference type="PANTHER" id="PTHR34986">
    <property type="entry name" value="EVOLVED BETA-GALACTOSIDASE SUBUNIT BETA"/>
    <property type="match status" value="1"/>
</dbReference>
<sequence length="295" mass="33078">MIIEKLESAGTYGWIAQELAKALDYLKNTDLKTLPSGRAEIDGDRMFAVVQDYITSGEEELKFEAHRAYLDVQYIVAGKEKILVSSLQNFHQEAVPYRPDEDIVFYEETPKSVALILQEGDYAVFTPEDCHKTRCDADGKQKQKVKKVIVKIKIQKDQEEERVGQKMGIHHLAVRVKDFEAAKAFYTEGLGGECYAQWTHQKGFPACMIRLNGGGILEVLGDGGEALADNFEERSGCFIHLALIVEDVEAAVERALEYGARLKGEIKDVDVPEPMHLGAVYGPSGEIVEFLKYRE</sequence>
<dbReference type="InterPro" id="IPR004360">
    <property type="entry name" value="Glyas_Fos-R_dOase_dom"/>
</dbReference>
<dbReference type="Pfam" id="PF04074">
    <property type="entry name" value="DUF386"/>
    <property type="match status" value="1"/>
</dbReference>
<dbReference type="AlphaFoldDB" id="A0A949K2M5"/>
<dbReference type="PANTHER" id="PTHR34986:SF1">
    <property type="entry name" value="PROTEIN YIAL"/>
    <property type="match status" value="1"/>
</dbReference>
<dbReference type="EMBL" id="JAHQCW010000003">
    <property type="protein sequence ID" value="MBU9735396.1"/>
    <property type="molecule type" value="Genomic_DNA"/>
</dbReference>
<dbReference type="InterPro" id="IPR004375">
    <property type="entry name" value="NanQ/TabA/YiaL"/>
</dbReference>
<dbReference type="NCBIfam" id="TIGR00022">
    <property type="entry name" value="YhcH/YjgK/YiaL family protein"/>
    <property type="match status" value="1"/>
</dbReference>